<dbReference type="AlphaFoldDB" id="A0A7J6MKH1"/>
<dbReference type="InterPro" id="IPR002048">
    <property type="entry name" value="EF_hand_dom"/>
</dbReference>
<keyword evidence="3" id="KW-0479">Metal-binding</keyword>
<dbReference type="SUPFAM" id="SSF47473">
    <property type="entry name" value="EF-hand"/>
    <property type="match status" value="1"/>
</dbReference>
<evidence type="ECO:0000256" key="2">
    <source>
        <dbReference type="ARBA" id="ARBA00020786"/>
    </source>
</evidence>
<dbReference type="PANTHER" id="PTHR23048:SF0">
    <property type="entry name" value="CALMODULIN LIKE 3"/>
    <property type="match status" value="1"/>
</dbReference>
<dbReference type="CDD" id="cd00051">
    <property type="entry name" value="EFh"/>
    <property type="match status" value="1"/>
</dbReference>
<comment type="similarity">
    <text evidence="1">Belongs to the centrin family.</text>
</comment>
<protein>
    <recommendedName>
        <fullName evidence="2">Calmodulin</fullName>
    </recommendedName>
</protein>
<dbReference type="InterPro" id="IPR050230">
    <property type="entry name" value="CALM/Myosin/TropC-like"/>
</dbReference>
<feature type="compositionally biased region" description="Polar residues" evidence="7">
    <location>
        <begin position="12"/>
        <end position="21"/>
    </location>
</feature>
<dbReference type="PROSITE" id="PS00018">
    <property type="entry name" value="EF_HAND_1"/>
    <property type="match status" value="2"/>
</dbReference>
<evidence type="ECO:0000256" key="7">
    <source>
        <dbReference type="SAM" id="MobiDB-lite"/>
    </source>
</evidence>
<dbReference type="InterPro" id="IPR011992">
    <property type="entry name" value="EF-hand-dom_pair"/>
</dbReference>
<dbReference type="GO" id="GO:0016460">
    <property type="term" value="C:myosin II complex"/>
    <property type="evidence" value="ECO:0007669"/>
    <property type="project" value="TreeGrafter"/>
</dbReference>
<dbReference type="Proteomes" id="UP000591131">
    <property type="component" value="Unassembled WGS sequence"/>
</dbReference>
<keyword evidence="4" id="KW-0677">Repeat</keyword>
<evidence type="ECO:0000256" key="1">
    <source>
        <dbReference type="ARBA" id="ARBA00005253"/>
    </source>
</evidence>
<proteinExistence type="inferred from homology"/>
<keyword evidence="6" id="KW-0007">Acetylation</keyword>
<comment type="caution">
    <text evidence="9">The sequence shown here is derived from an EMBL/GenBank/DDBJ whole genome shotgun (WGS) entry which is preliminary data.</text>
</comment>
<dbReference type="GO" id="GO:0005509">
    <property type="term" value="F:calcium ion binding"/>
    <property type="evidence" value="ECO:0007669"/>
    <property type="project" value="InterPro"/>
</dbReference>
<keyword evidence="5" id="KW-0106">Calcium</keyword>
<dbReference type="OrthoDB" id="26525at2759"/>
<evidence type="ECO:0000256" key="6">
    <source>
        <dbReference type="ARBA" id="ARBA00022990"/>
    </source>
</evidence>
<reference evidence="9 10" key="1">
    <citation type="submission" date="2020-04" db="EMBL/GenBank/DDBJ databases">
        <title>Perkinsus chesapeaki whole genome sequence.</title>
        <authorList>
            <person name="Bogema D.R."/>
        </authorList>
    </citation>
    <scope>NUCLEOTIDE SEQUENCE [LARGE SCALE GENOMIC DNA]</scope>
    <source>
        <strain evidence="9">ATCC PRA-425</strain>
    </source>
</reference>
<sequence>MRRQSDSSDQSGRNSVASNASGRVDSSHSGPDPELVELAEQMNLPVQDLEEFREVFSLVDTDRGGSISIEELGTLMDTLGVKVTPEELEIMVAEIDENGNGEIDFEEFVQVMSRKTSADHSPDEVKSAFKLFAAPEAPDGTISLKDLEDALTNYGRDRLTKEEAQELCSHLDNTDGRFNYRDYVNMTMDQ</sequence>
<evidence type="ECO:0000256" key="5">
    <source>
        <dbReference type="ARBA" id="ARBA00022837"/>
    </source>
</evidence>
<dbReference type="Gene3D" id="1.10.238.10">
    <property type="entry name" value="EF-hand"/>
    <property type="match status" value="1"/>
</dbReference>
<name>A0A7J6MKH1_PERCH</name>
<dbReference type="InterPro" id="IPR018247">
    <property type="entry name" value="EF_Hand_1_Ca_BS"/>
</dbReference>
<dbReference type="PANTHER" id="PTHR23048">
    <property type="entry name" value="MYOSIN LIGHT CHAIN 1, 3"/>
    <property type="match status" value="1"/>
</dbReference>
<feature type="region of interest" description="Disordered" evidence="7">
    <location>
        <begin position="1"/>
        <end position="36"/>
    </location>
</feature>
<evidence type="ECO:0000256" key="4">
    <source>
        <dbReference type="ARBA" id="ARBA00022737"/>
    </source>
</evidence>
<accession>A0A7J6MKH1</accession>
<evidence type="ECO:0000256" key="3">
    <source>
        <dbReference type="ARBA" id="ARBA00022723"/>
    </source>
</evidence>
<evidence type="ECO:0000259" key="8">
    <source>
        <dbReference type="PROSITE" id="PS50222"/>
    </source>
</evidence>
<gene>
    <name evidence="9" type="primary">CALM3_1</name>
    <name evidence="9" type="ORF">FOL47_001533</name>
</gene>
<keyword evidence="10" id="KW-1185">Reference proteome</keyword>
<evidence type="ECO:0000313" key="9">
    <source>
        <dbReference type="EMBL" id="KAF4671481.1"/>
    </source>
</evidence>
<dbReference type="FunFam" id="1.10.238.10:FF:000178">
    <property type="entry name" value="Calmodulin-2 A"/>
    <property type="match status" value="1"/>
</dbReference>
<dbReference type="SMART" id="SM00054">
    <property type="entry name" value="EFh"/>
    <property type="match status" value="2"/>
</dbReference>
<dbReference type="PROSITE" id="PS50222">
    <property type="entry name" value="EF_HAND_2"/>
    <property type="match status" value="2"/>
</dbReference>
<feature type="domain" description="EF-hand" evidence="8">
    <location>
        <begin position="47"/>
        <end position="82"/>
    </location>
</feature>
<dbReference type="Pfam" id="PF13499">
    <property type="entry name" value="EF-hand_7"/>
    <property type="match status" value="1"/>
</dbReference>
<feature type="domain" description="EF-hand" evidence="8">
    <location>
        <begin position="83"/>
        <end position="118"/>
    </location>
</feature>
<dbReference type="EMBL" id="JAAPAO010000137">
    <property type="protein sequence ID" value="KAF4671481.1"/>
    <property type="molecule type" value="Genomic_DNA"/>
</dbReference>
<evidence type="ECO:0000313" key="10">
    <source>
        <dbReference type="Proteomes" id="UP000591131"/>
    </source>
</evidence>
<organism evidence="9 10">
    <name type="scientific">Perkinsus chesapeaki</name>
    <name type="common">Clam parasite</name>
    <name type="synonym">Perkinsus andrewsi</name>
    <dbReference type="NCBI Taxonomy" id="330153"/>
    <lineage>
        <taxon>Eukaryota</taxon>
        <taxon>Sar</taxon>
        <taxon>Alveolata</taxon>
        <taxon>Perkinsozoa</taxon>
        <taxon>Perkinsea</taxon>
        <taxon>Perkinsida</taxon>
        <taxon>Perkinsidae</taxon>
        <taxon>Perkinsus</taxon>
    </lineage>
</organism>